<protein>
    <recommendedName>
        <fullName evidence="1">Kinase OspG kinase domain-containing protein</fullName>
    </recommendedName>
</protein>
<dbReference type="SUPFAM" id="SSF56112">
    <property type="entry name" value="Protein kinase-like (PK-like)"/>
    <property type="match status" value="1"/>
</dbReference>
<gene>
    <name evidence="2" type="ORF">D5071_14120</name>
</gene>
<evidence type="ECO:0000313" key="2">
    <source>
        <dbReference type="EMBL" id="RJL50153.1"/>
    </source>
</evidence>
<name>A0A419AU33_PECCA</name>
<dbReference type="Proteomes" id="UP000283655">
    <property type="component" value="Unassembled WGS sequence"/>
</dbReference>
<dbReference type="EMBL" id="QZDH01000033">
    <property type="protein sequence ID" value="RJL50153.1"/>
    <property type="molecule type" value="Genomic_DNA"/>
</dbReference>
<dbReference type="InterPro" id="IPR011009">
    <property type="entry name" value="Kinase-like_dom_sf"/>
</dbReference>
<sequence length="349" mass="39521">MPVSALQHGVTIGAYQNQFYEKEGKGNITPVINIGNYHSQNKQPDLPLVLTHVGNSSKTLSHLSGQLTLRDISTPACSNNEVDIIFSQPALGGRKRTTAISVLKEVDGFTENSARELLTQYQFSVNSLYSDYRFALEVEKMGMIPEWAGRFKKRPRMDGSAEEVVETILLMKPDFPQGKIKFNLGDKLGKGGFGEVFLDADDKDFLIKKYFINEYINSTEVATHEAEMFNRYYGEGAATVLWDEAGNVYVRMYKVPGKTLGSLPSSSLPADAVQRFVDMIEKLNKLEIIHNDIHSGNILWDETDQVFYPIDINNLREIYFNADPNDKSDMNETGEDEWYEILKEIEDRM</sequence>
<reference evidence="2 3" key="1">
    <citation type="submission" date="2018-09" db="EMBL/GenBank/DDBJ databases">
        <title>Phylogenetic diversity of Pectobacterium and Dickeya strains causing blackleg disease of potato in Morocco.</title>
        <authorList>
            <person name="Oulghazi S."/>
            <person name="Moumni M."/>
            <person name="Faure D."/>
        </authorList>
    </citation>
    <scope>NUCLEOTIDE SEQUENCE [LARGE SCALE GENOMIC DNA]</scope>
    <source>
        <strain evidence="2 3">S1.15.11.2D</strain>
    </source>
</reference>
<dbReference type="InterPro" id="IPR054466">
    <property type="entry name" value="OspG_kinase"/>
</dbReference>
<dbReference type="Gene3D" id="3.30.200.20">
    <property type="entry name" value="Phosphorylase Kinase, domain 1"/>
    <property type="match status" value="1"/>
</dbReference>
<dbReference type="Pfam" id="PF22303">
    <property type="entry name" value="OspG_kinase"/>
    <property type="match status" value="1"/>
</dbReference>
<comment type="caution">
    <text evidence="2">The sequence shown here is derived from an EMBL/GenBank/DDBJ whole genome shotgun (WGS) entry which is preliminary data.</text>
</comment>
<dbReference type="Gene3D" id="1.10.510.10">
    <property type="entry name" value="Transferase(Phosphotransferase) domain 1"/>
    <property type="match status" value="1"/>
</dbReference>
<dbReference type="RefSeq" id="WP_119874148.1">
    <property type="nucleotide sequence ID" value="NZ_QZDH01000033.1"/>
</dbReference>
<dbReference type="AlphaFoldDB" id="A0A419AU33"/>
<evidence type="ECO:0000259" key="1">
    <source>
        <dbReference type="Pfam" id="PF22303"/>
    </source>
</evidence>
<accession>A0A419AU33</accession>
<feature type="domain" description="Kinase OspG kinase" evidence="1">
    <location>
        <begin position="188"/>
        <end position="330"/>
    </location>
</feature>
<proteinExistence type="predicted"/>
<evidence type="ECO:0000313" key="3">
    <source>
        <dbReference type="Proteomes" id="UP000283655"/>
    </source>
</evidence>
<organism evidence="2 3">
    <name type="scientific">Pectobacterium carotovorum</name>
    <name type="common">Erwinia carotovora</name>
    <dbReference type="NCBI Taxonomy" id="554"/>
    <lineage>
        <taxon>Bacteria</taxon>
        <taxon>Pseudomonadati</taxon>
        <taxon>Pseudomonadota</taxon>
        <taxon>Gammaproteobacteria</taxon>
        <taxon>Enterobacterales</taxon>
        <taxon>Pectobacteriaceae</taxon>
        <taxon>Pectobacterium</taxon>
    </lineage>
</organism>